<sequence>AIYPSERMEMRLLRRRTSNEYVKRDRYRDPYTSRYLGRNKASYELETYYGDKREGSSNSSYIPKYSSMTMPLRRDDRLLYEDPSSDSQRK</sequence>
<feature type="non-terminal residue" evidence="1">
    <location>
        <position position="1"/>
    </location>
</feature>
<keyword evidence="2" id="KW-1185">Reference proteome</keyword>
<feature type="non-terminal residue" evidence="1">
    <location>
        <position position="90"/>
    </location>
</feature>
<protein>
    <submittedName>
        <fullName evidence="1">Uncharacterized protein</fullName>
    </submittedName>
</protein>
<evidence type="ECO:0000313" key="1">
    <source>
        <dbReference type="EMBL" id="KAH1056282.1"/>
    </source>
</evidence>
<evidence type="ECO:0000313" key="2">
    <source>
        <dbReference type="Proteomes" id="UP000828251"/>
    </source>
</evidence>
<gene>
    <name evidence="1" type="ORF">J1N35_034347</name>
</gene>
<dbReference type="EMBL" id="JAIQCV010000010">
    <property type="protein sequence ID" value="KAH1056282.1"/>
    <property type="molecule type" value="Genomic_DNA"/>
</dbReference>
<organism evidence="1 2">
    <name type="scientific">Gossypium stocksii</name>
    <dbReference type="NCBI Taxonomy" id="47602"/>
    <lineage>
        <taxon>Eukaryota</taxon>
        <taxon>Viridiplantae</taxon>
        <taxon>Streptophyta</taxon>
        <taxon>Embryophyta</taxon>
        <taxon>Tracheophyta</taxon>
        <taxon>Spermatophyta</taxon>
        <taxon>Magnoliopsida</taxon>
        <taxon>eudicotyledons</taxon>
        <taxon>Gunneridae</taxon>
        <taxon>Pentapetalae</taxon>
        <taxon>rosids</taxon>
        <taxon>malvids</taxon>
        <taxon>Malvales</taxon>
        <taxon>Malvaceae</taxon>
        <taxon>Malvoideae</taxon>
        <taxon>Gossypium</taxon>
    </lineage>
</organism>
<reference evidence="1 2" key="1">
    <citation type="journal article" date="2021" name="Plant Biotechnol. J.">
        <title>Multi-omics assisted identification of the key and species-specific regulatory components of drought-tolerant mechanisms in Gossypium stocksii.</title>
        <authorList>
            <person name="Yu D."/>
            <person name="Ke L."/>
            <person name="Zhang D."/>
            <person name="Wu Y."/>
            <person name="Sun Y."/>
            <person name="Mei J."/>
            <person name="Sun J."/>
            <person name="Sun Y."/>
        </authorList>
    </citation>
    <scope>NUCLEOTIDE SEQUENCE [LARGE SCALE GENOMIC DNA]</scope>
    <source>
        <strain evidence="2">cv. E1</strain>
        <tissue evidence="1">Leaf</tissue>
    </source>
</reference>
<dbReference type="Proteomes" id="UP000828251">
    <property type="component" value="Unassembled WGS sequence"/>
</dbReference>
<name>A0A9D3URW3_9ROSI</name>
<proteinExistence type="predicted"/>
<comment type="caution">
    <text evidence="1">The sequence shown here is derived from an EMBL/GenBank/DDBJ whole genome shotgun (WGS) entry which is preliminary data.</text>
</comment>
<dbReference type="AlphaFoldDB" id="A0A9D3URW3"/>
<accession>A0A9D3URW3</accession>